<keyword evidence="4" id="KW-0808">Transferase</keyword>
<keyword evidence="11" id="KW-1185">Reference proteome</keyword>
<feature type="transmembrane region" description="Helical" evidence="8">
    <location>
        <begin position="20"/>
        <end position="42"/>
    </location>
</feature>
<dbReference type="PANTHER" id="PTHR45719">
    <property type="entry name" value="GLYCOSYLTRANSFERASE"/>
    <property type="match status" value="1"/>
</dbReference>
<keyword evidence="7" id="KW-0175">Coiled coil</keyword>
<dbReference type="GO" id="GO:0005737">
    <property type="term" value="C:cytoplasm"/>
    <property type="evidence" value="ECO:0007669"/>
    <property type="project" value="InterPro"/>
</dbReference>
<dbReference type="GO" id="GO:0016020">
    <property type="term" value="C:membrane"/>
    <property type="evidence" value="ECO:0007669"/>
    <property type="project" value="UniProtKB-SubCell"/>
</dbReference>
<dbReference type="Gene3D" id="3.30.70.1660">
    <property type="match status" value="1"/>
</dbReference>
<evidence type="ECO:0000259" key="9">
    <source>
        <dbReference type="PROSITE" id="PS00745"/>
    </source>
</evidence>
<dbReference type="InterPro" id="IPR045853">
    <property type="entry name" value="Pep_chain_release_fac_I_sf"/>
</dbReference>
<keyword evidence="6" id="KW-0325">Glycoprotein</keyword>
<dbReference type="Gene3D" id="3.30.160.20">
    <property type="match status" value="1"/>
</dbReference>
<gene>
    <name evidence="10" type="ORF">MUK42_09589</name>
</gene>
<organism evidence="10 11">
    <name type="scientific">Musa troglodytarum</name>
    <name type="common">fe'i banana</name>
    <dbReference type="NCBI Taxonomy" id="320322"/>
    <lineage>
        <taxon>Eukaryota</taxon>
        <taxon>Viridiplantae</taxon>
        <taxon>Streptophyta</taxon>
        <taxon>Embryophyta</taxon>
        <taxon>Tracheophyta</taxon>
        <taxon>Spermatophyta</taxon>
        <taxon>Magnoliopsida</taxon>
        <taxon>Liliopsida</taxon>
        <taxon>Zingiberales</taxon>
        <taxon>Musaceae</taxon>
        <taxon>Musa</taxon>
    </lineage>
</organism>
<dbReference type="InterPro" id="IPR005139">
    <property type="entry name" value="PCRF"/>
</dbReference>
<feature type="coiled-coil region" evidence="7">
    <location>
        <begin position="565"/>
        <end position="613"/>
    </location>
</feature>
<keyword evidence="5 8" id="KW-0472">Membrane</keyword>
<dbReference type="PROSITE" id="PS00745">
    <property type="entry name" value="RF_PROK_I"/>
    <property type="match status" value="1"/>
</dbReference>
<protein>
    <submittedName>
        <fullName evidence="10">Core-2/I-Branching enzyme</fullName>
    </submittedName>
</protein>
<evidence type="ECO:0000313" key="10">
    <source>
        <dbReference type="EMBL" id="URD74109.1"/>
    </source>
</evidence>
<evidence type="ECO:0000256" key="7">
    <source>
        <dbReference type="SAM" id="Coils"/>
    </source>
</evidence>
<evidence type="ECO:0000256" key="4">
    <source>
        <dbReference type="ARBA" id="ARBA00022679"/>
    </source>
</evidence>
<dbReference type="Pfam" id="PF00472">
    <property type="entry name" value="RF-1"/>
    <property type="match status" value="1"/>
</dbReference>
<dbReference type="InterPro" id="IPR003406">
    <property type="entry name" value="Glyco_trans_14"/>
</dbReference>
<dbReference type="OrthoDB" id="2019572at2759"/>
<dbReference type="PANTHER" id="PTHR45719:SF9">
    <property type="entry name" value="CORE-2_I-BRANCHING BETA-1,6-N-ACETYLGLUCOSAMINYLTRANSFERASE FAMILY PROTEIN"/>
    <property type="match status" value="1"/>
</dbReference>
<dbReference type="NCBIfam" id="TIGR00020">
    <property type="entry name" value="prfB"/>
    <property type="match status" value="1"/>
</dbReference>
<dbReference type="Proteomes" id="UP001055439">
    <property type="component" value="Chromosome 1"/>
</dbReference>
<dbReference type="SUPFAM" id="SSF75620">
    <property type="entry name" value="Release factor"/>
    <property type="match status" value="1"/>
</dbReference>
<dbReference type="GO" id="GO:0016149">
    <property type="term" value="F:translation release factor activity, codon specific"/>
    <property type="evidence" value="ECO:0007669"/>
    <property type="project" value="InterPro"/>
</dbReference>
<keyword evidence="8" id="KW-1133">Transmembrane helix</keyword>
<feature type="domain" description="Prokaryotic-type class I peptide chain release factors" evidence="9">
    <location>
        <begin position="743"/>
        <end position="759"/>
    </location>
</feature>
<comment type="similarity">
    <text evidence="2">Belongs to the prokaryotic/mitochondrial release factor family.</text>
</comment>
<evidence type="ECO:0000256" key="1">
    <source>
        <dbReference type="ARBA" id="ARBA00004606"/>
    </source>
</evidence>
<evidence type="ECO:0000256" key="6">
    <source>
        <dbReference type="ARBA" id="ARBA00023180"/>
    </source>
</evidence>
<dbReference type="HAMAP" id="MF_00094">
    <property type="entry name" value="Rel_fac_2"/>
    <property type="match status" value="1"/>
</dbReference>
<proteinExistence type="inferred from homology"/>
<dbReference type="GO" id="GO:0015020">
    <property type="term" value="F:glucuronosyltransferase activity"/>
    <property type="evidence" value="ECO:0007669"/>
    <property type="project" value="InterPro"/>
</dbReference>
<evidence type="ECO:0000313" key="11">
    <source>
        <dbReference type="Proteomes" id="UP001055439"/>
    </source>
</evidence>
<keyword evidence="3" id="KW-0328">Glycosyltransferase</keyword>
<dbReference type="Pfam" id="PF03462">
    <property type="entry name" value="PCRF"/>
    <property type="match status" value="1"/>
</dbReference>
<dbReference type="InterPro" id="IPR004374">
    <property type="entry name" value="PrfB"/>
</dbReference>
<dbReference type="InterPro" id="IPR044610">
    <property type="entry name" value="GLCAT14A/B/C"/>
</dbReference>
<evidence type="ECO:0000256" key="2">
    <source>
        <dbReference type="ARBA" id="ARBA00010835"/>
    </source>
</evidence>
<dbReference type="EMBL" id="CP097502">
    <property type="protein sequence ID" value="URD74109.1"/>
    <property type="molecule type" value="Genomic_DNA"/>
</dbReference>
<sequence>MRKNGSFHLGRAFSDRRWIIPFFASLLVSFTLFMANVLGLFATHNPGDSLSFDVSLDVSEGYNIEPEGKEAMDQIVASENEAPRIAYLLTGTKGDSQRMRRTLQAIYHPRNQYILHLDLEAPPKERIDLAMYVKGDPLFSEVENVRVIAKANLVTYKGPTMIACTLHAIAILLKERLRWDWFINLSASDYPLMTQDGICADILHVLSSLPRNLNFIEHSPIAGWKLTQRARPIIVDPGLYLSKKFNVFETKERRELPTSFKLYTGSAWVMLTRNFLEYCIWGWENLPRVLLMYYVNFISSPEGYFHTVICNSDQFKNTSISHDLHYIAWDKPPKQHPRYLSTKDFNKMVKSGMPFARKFGKGDPVLNKIDRELLGRSDGQFTPGGWCSQRSDGAEQCSSRGDESKFLPGLGAERLEQLIKKLMSQDFRELFLIATLPLSSVRAAGSVASAARPLASSFFVARKLSKPSPVPLSVRFAASGSQSSVSVSPETAEWAMQDFYALRKDVETTAGRVEEIRTSAGLERLEADLASLEKKAADSSLWDDRSKAQEILLSLTDVKDKIKLLNDFKSQVEEAETIVKLTEELETIDTGLLQEASKIIQELSKSLDRFELTQLLSGPYDKEGAVITITAGAGGTDAQDWADMLLRMYVRWGEKQGYKTKVVEKSMGEEAGIKSASVELEGRFAYGYLSGEKGTHRIVRQSPFNAKGLRQTSFAGVEVMPLLPEESLDLDIPEEDLEISYSRAGGKGGQNVNKVETAVRIVHIPTGVAVRCTEERTQLANKIKALSRLKAKLLVIAEEQRASEIKEIRGDAVKAEWGQQIRNYVFHPYKLVKDVRTGYETSDISSVMDGDLESFVKAYLKYKYTTSSCGADQAQGRLLIAQVGSINHMGGTINWSMSI</sequence>
<keyword evidence="8" id="KW-0812">Transmembrane</keyword>
<dbReference type="InterPro" id="IPR000352">
    <property type="entry name" value="Pep_chain_release_fac_I"/>
</dbReference>
<dbReference type="AlphaFoldDB" id="A0A9E7EBF0"/>
<dbReference type="Pfam" id="PF02485">
    <property type="entry name" value="Branch"/>
    <property type="match status" value="1"/>
</dbReference>
<name>A0A9E7EBF0_9LILI</name>
<dbReference type="SMART" id="SM00937">
    <property type="entry name" value="PCRF"/>
    <property type="match status" value="1"/>
</dbReference>
<reference evidence="10" key="1">
    <citation type="submission" date="2022-05" db="EMBL/GenBank/DDBJ databases">
        <title>The Musa troglodytarum L. genome provides insights into the mechanism of non-climacteric behaviour and enrichment of carotenoids.</title>
        <authorList>
            <person name="Wang J."/>
        </authorList>
    </citation>
    <scope>NUCLEOTIDE SEQUENCE</scope>
    <source>
        <tissue evidence="10">Leaf</tissue>
    </source>
</reference>
<accession>A0A9E7EBF0</accession>
<evidence type="ECO:0000256" key="3">
    <source>
        <dbReference type="ARBA" id="ARBA00022676"/>
    </source>
</evidence>
<evidence type="ECO:0000256" key="8">
    <source>
        <dbReference type="SAM" id="Phobius"/>
    </source>
</evidence>
<dbReference type="Gene3D" id="1.20.58.410">
    <property type="entry name" value="Release factor"/>
    <property type="match status" value="1"/>
</dbReference>
<comment type="subcellular location">
    <subcellularLocation>
        <location evidence="1">Membrane</location>
        <topology evidence="1">Single-pass type II membrane protein</topology>
    </subcellularLocation>
</comment>
<evidence type="ECO:0000256" key="5">
    <source>
        <dbReference type="ARBA" id="ARBA00023136"/>
    </source>
</evidence>